<proteinExistence type="predicted"/>
<evidence type="ECO:0000313" key="2">
    <source>
        <dbReference type="EMBL" id="CAG5075942.1"/>
    </source>
</evidence>
<gene>
    <name evidence="2" type="ORF">HICCMSTLAB_LOCUS1939</name>
</gene>
<name>A0A8J2EBJ8_COTCN</name>
<protein>
    <submittedName>
        <fullName evidence="2">Uncharacterized protein</fullName>
    </submittedName>
</protein>
<accession>A0A8J2EBJ8</accession>
<comment type="caution">
    <text evidence="2">The sequence shown here is derived from an EMBL/GenBank/DDBJ whole genome shotgun (WGS) entry which is preliminary data.</text>
</comment>
<reference evidence="2" key="1">
    <citation type="submission" date="2021-04" db="EMBL/GenBank/DDBJ databases">
        <authorList>
            <person name="Chebbi M.A.C M."/>
        </authorList>
    </citation>
    <scope>NUCLEOTIDE SEQUENCE</scope>
</reference>
<keyword evidence="3" id="KW-1185">Reference proteome</keyword>
<dbReference type="EMBL" id="CAJNRD030001116">
    <property type="protein sequence ID" value="CAG5075942.1"/>
    <property type="molecule type" value="Genomic_DNA"/>
</dbReference>
<evidence type="ECO:0000313" key="3">
    <source>
        <dbReference type="Proteomes" id="UP000786811"/>
    </source>
</evidence>
<dbReference type="AlphaFoldDB" id="A0A8J2EBJ8"/>
<feature type="region of interest" description="Disordered" evidence="1">
    <location>
        <begin position="43"/>
        <end position="66"/>
    </location>
</feature>
<evidence type="ECO:0000256" key="1">
    <source>
        <dbReference type="SAM" id="MobiDB-lite"/>
    </source>
</evidence>
<organism evidence="2 3">
    <name type="scientific">Cotesia congregata</name>
    <name type="common">Parasitoid wasp</name>
    <name type="synonym">Apanteles congregatus</name>
    <dbReference type="NCBI Taxonomy" id="51543"/>
    <lineage>
        <taxon>Eukaryota</taxon>
        <taxon>Metazoa</taxon>
        <taxon>Ecdysozoa</taxon>
        <taxon>Arthropoda</taxon>
        <taxon>Hexapoda</taxon>
        <taxon>Insecta</taxon>
        <taxon>Pterygota</taxon>
        <taxon>Neoptera</taxon>
        <taxon>Endopterygota</taxon>
        <taxon>Hymenoptera</taxon>
        <taxon>Apocrita</taxon>
        <taxon>Ichneumonoidea</taxon>
        <taxon>Braconidae</taxon>
        <taxon>Microgastrinae</taxon>
        <taxon>Cotesia</taxon>
    </lineage>
</organism>
<dbReference type="Proteomes" id="UP000786811">
    <property type="component" value="Unassembled WGS sequence"/>
</dbReference>
<sequence>MIIERKNKNGLLTLEAYGINKTRLYRQRAFLKRFFSVSFVKKKKENPSKIPPLIRGGPPNNSSFSA</sequence>